<evidence type="ECO:0000256" key="6">
    <source>
        <dbReference type="ARBA" id="ARBA00022989"/>
    </source>
</evidence>
<dbReference type="Pfam" id="PF00083">
    <property type="entry name" value="Sugar_tr"/>
    <property type="match status" value="2"/>
</dbReference>
<feature type="transmembrane region" description="Helical" evidence="8">
    <location>
        <begin position="100"/>
        <end position="119"/>
    </location>
</feature>
<dbReference type="InterPro" id="IPR050549">
    <property type="entry name" value="MFS_Trehalose_Transporter"/>
</dbReference>
<comment type="similarity">
    <text evidence="2">Belongs to the major facilitator superfamily. Sugar transporter (TC 2.A.1.1) family.</text>
</comment>
<dbReference type="InterPro" id="IPR020846">
    <property type="entry name" value="MFS_dom"/>
</dbReference>
<keyword evidence="7 8" id="KW-0472">Membrane</keyword>
<dbReference type="Proteomes" id="UP001058974">
    <property type="component" value="Chromosome 2"/>
</dbReference>
<dbReference type="InterPro" id="IPR005829">
    <property type="entry name" value="Sugar_transporter_CS"/>
</dbReference>
<evidence type="ECO:0000256" key="3">
    <source>
        <dbReference type="ARBA" id="ARBA00022448"/>
    </source>
</evidence>
<feature type="transmembrane region" description="Helical" evidence="8">
    <location>
        <begin position="131"/>
        <end position="154"/>
    </location>
</feature>
<comment type="caution">
    <text evidence="10">The sequence shown here is derived from an EMBL/GenBank/DDBJ whole genome shotgun (WGS) entry which is preliminary data.</text>
</comment>
<evidence type="ECO:0000259" key="9">
    <source>
        <dbReference type="PROSITE" id="PS50850"/>
    </source>
</evidence>
<feature type="transmembrane region" description="Helical" evidence="8">
    <location>
        <begin position="245"/>
        <end position="267"/>
    </location>
</feature>
<dbReference type="AlphaFoldDB" id="A0A9D4YAN8"/>
<accession>A0A9D4YAN8</accession>
<keyword evidence="6 8" id="KW-1133">Transmembrane helix</keyword>
<evidence type="ECO:0000256" key="2">
    <source>
        <dbReference type="ARBA" id="ARBA00010992"/>
    </source>
</evidence>
<organism evidence="10 11">
    <name type="scientific">Pisum sativum</name>
    <name type="common">Garden pea</name>
    <name type="synonym">Lathyrus oleraceus</name>
    <dbReference type="NCBI Taxonomy" id="3888"/>
    <lineage>
        <taxon>Eukaryota</taxon>
        <taxon>Viridiplantae</taxon>
        <taxon>Streptophyta</taxon>
        <taxon>Embryophyta</taxon>
        <taxon>Tracheophyta</taxon>
        <taxon>Spermatophyta</taxon>
        <taxon>Magnoliopsida</taxon>
        <taxon>eudicotyledons</taxon>
        <taxon>Gunneridae</taxon>
        <taxon>Pentapetalae</taxon>
        <taxon>rosids</taxon>
        <taxon>fabids</taxon>
        <taxon>Fabales</taxon>
        <taxon>Fabaceae</taxon>
        <taxon>Papilionoideae</taxon>
        <taxon>50 kb inversion clade</taxon>
        <taxon>NPAAA clade</taxon>
        <taxon>Hologalegina</taxon>
        <taxon>IRL clade</taxon>
        <taxon>Fabeae</taxon>
        <taxon>Lathyrus</taxon>
    </lineage>
</organism>
<evidence type="ECO:0000256" key="1">
    <source>
        <dbReference type="ARBA" id="ARBA00004141"/>
    </source>
</evidence>
<feature type="transmembrane region" description="Helical" evidence="8">
    <location>
        <begin position="64"/>
        <end position="88"/>
    </location>
</feature>
<dbReference type="PANTHER" id="PTHR48021">
    <property type="match status" value="1"/>
</dbReference>
<evidence type="ECO:0000313" key="10">
    <source>
        <dbReference type="EMBL" id="KAI5434748.1"/>
    </source>
</evidence>
<dbReference type="Gene3D" id="1.20.1250.20">
    <property type="entry name" value="MFS general substrate transporter like domains"/>
    <property type="match status" value="1"/>
</dbReference>
<feature type="transmembrane region" description="Helical" evidence="8">
    <location>
        <begin position="307"/>
        <end position="329"/>
    </location>
</feature>
<proteinExistence type="inferred from homology"/>
<feature type="domain" description="Major facilitator superfamily (MFS) profile" evidence="9">
    <location>
        <begin position="35"/>
        <end position="334"/>
    </location>
</feature>
<reference evidence="10 11" key="1">
    <citation type="journal article" date="2022" name="Nat. Genet.">
        <title>Improved pea reference genome and pan-genome highlight genomic features and evolutionary characteristics.</title>
        <authorList>
            <person name="Yang T."/>
            <person name="Liu R."/>
            <person name="Luo Y."/>
            <person name="Hu S."/>
            <person name="Wang D."/>
            <person name="Wang C."/>
            <person name="Pandey M.K."/>
            <person name="Ge S."/>
            <person name="Xu Q."/>
            <person name="Li N."/>
            <person name="Li G."/>
            <person name="Huang Y."/>
            <person name="Saxena R.K."/>
            <person name="Ji Y."/>
            <person name="Li M."/>
            <person name="Yan X."/>
            <person name="He Y."/>
            <person name="Liu Y."/>
            <person name="Wang X."/>
            <person name="Xiang C."/>
            <person name="Varshney R.K."/>
            <person name="Ding H."/>
            <person name="Gao S."/>
            <person name="Zong X."/>
        </authorList>
    </citation>
    <scope>NUCLEOTIDE SEQUENCE [LARGE SCALE GENOMIC DNA]</scope>
    <source>
        <strain evidence="10 11">cv. Zhongwan 6</strain>
    </source>
</reference>
<dbReference type="SUPFAM" id="SSF103473">
    <property type="entry name" value="MFS general substrate transporter"/>
    <property type="match status" value="1"/>
</dbReference>
<comment type="subcellular location">
    <subcellularLocation>
        <location evidence="1">Membrane</location>
        <topology evidence="1">Multi-pass membrane protein</topology>
    </subcellularLocation>
</comment>
<dbReference type="PANTHER" id="PTHR48021:SF13">
    <property type="entry name" value="SUGAR TRANSPORTER ERD6-LIKE 7"/>
    <property type="match status" value="1"/>
</dbReference>
<keyword evidence="3" id="KW-0813">Transport</keyword>
<dbReference type="InterPro" id="IPR005828">
    <property type="entry name" value="MFS_sugar_transport-like"/>
</dbReference>
<evidence type="ECO:0000256" key="8">
    <source>
        <dbReference type="SAM" id="Phobius"/>
    </source>
</evidence>
<keyword evidence="11" id="KW-1185">Reference proteome</keyword>
<sequence length="334" mass="36160">MFIILRRREPLIGEKNKQPVNETKDYHHPWMVYFTTFIAVCGSFEFGVCVGYSSPTQDAIRKDLSLSLAEYSLFGSILTFGAMIGAITSGPIADLVGRKGAMRVSSAFCIAGWLVIYFSKGPVSLDIGRLATGYGMGVFSYFMIVIGGSTTFIFGTILSWRALSIIGLIPTAVLLLGLFFIPESPRWLAKRGLTKDFVAALQILRGKDADISQEAKEIQDYITSLEKLAKPKVLDLFQKRYLRSLTIGVGLMVCQQFGGINGVGFYASSIFDLAGFPSATGTILFAILQIVITGVGAALIDKAGRKPLLLVSGSGLVTGSIFTAVAFYLKVHLD</sequence>
<name>A0A9D4YAN8_PEA</name>
<feature type="transmembrane region" description="Helical" evidence="8">
    <location>
        <begin position="30"/>
        <end position="52"/>
    </location>
</feature>
<evidence type="ECO:0000256" key="5">
    <source>
        <dbReference type="ARBA" id="ARBA00022692"/>
    </source>
</evidence>
<dbReference type="EMBL" id="JAMSHJ010000002">
    <property type="protein sequence ID" value="KAI5434748.1"/>
    <property type="molecule type" value="Genomic_DNA"/>
</dbReference>
<dbReference type="GO" id="GO:0016020">
    <property type="term" value="C:membrane"/>
    <property type="evidence" value="ECO:0007669"/>
    <property type="project" value="UniProtKB-SubCell"/>
</dbReference>
<keyword evidence="4" id="KW-0762">Sugar transport</keyword>
<dbReference type="Gramene" id="Psat02G0153500-T1">
    <property type="protein sequence ID" value="KAI5434748.1"/>
    <property type="gene ID" value="KIW84_021535"/>
</dbReference>
<dbReference type="PROSITE" id="PS00216">
    <property type="entry name" value="SUGAR_TRANSPORT_1"/>
    <property type="match status" value="2"/>
</dbReference>
<gene>
    <name evidence="10" type="ORF">KIW84_021535</name>
</gene>
<feature type="transmembrane region" description="Helical" evidence="8">
    <location>
        <begin position="160"/>
        <end position="181"/>
    </location>
</feature>
<feature type="transmembrane region" description="Helical" evidence="8">
    <location>
        <begin position="279"/>
        <end position="300"/>
    </location>
</feature>
<dbReference type="InterPro" id="IPR036259">
    <property type="entry name" value="MFS_trans_sf"/>
</dbReference>
<protein>
    <recommendedName>
        <fullName evidence="9">Major facilitator superfamily (MFS) profile domain-containing protein</fullName>
    </recommendedName>
</protein>
<evidence type="ECO:0000256" key="7">
    <source>
        <dbReference type="ARBA" id="ARBA00023136"/>
    </source>
</evidence>
<keyword evidence="5 8" id="KW-0812">Transmembrane</keyword>
<evidence type="ECO:0000256" key="4">
    <source>
        <dbReference type="ARBA" id="ARBA00022597"/>
    </source>
</evidence>
<evidence type="ECO:0000313" key="11">
    <source>
        <dbReference type="Proteomes" id="UP001058974"/>
    </source>
</evidence>
<dbReference type="GO" id="GO:0022857">
    <property type="term" value="F:transmembrane transporter activity"/>
    <property type="evidence" value="ECO:0007669"/>
    <property type="project" value="InterPro"/>
</dbReference>
<dbReference type="PROSITE" id="PS50850">
    <property type="entry name" value="MFS"/>
    <property type="match status" value="1"/>
</dbReference>